<organism evidence="2 3">
    <name type="scientific">Rhodoplanes elegans</name>
    <dbReference type="NCBI Taxonomy" id="29408"/>
    <lineage>
        <taxon>Bacteria</taxon>
        <taxon>Pseudomonadati</taxon>
        <taxon>Pseudomonadota</taxon>
        <taxon>Alphaproteobacteria</taxon>
        <taxon>Hyphomicrobiales</taxon>
        <taxon>Nitrobacteraceae</taxon>
        <taxon>Rhodoplanes</taxon>
    </lineage>
</organism>
<keyword evidence="3" id="KW-1185">Reference proteome</keyword>
<dbReference type="Pfam" id="PF13744">
    <property type="entry name" value="HTH_37"/>
    <property type="match status" value="1"/>
</dbReference>
<dbReference type="InterPro" id="IPR039554">
    <property type="entry name" value="HigA2-like_HTH"/>
</dbReference>
<dbReference type="GO" id="GO:0003677">
    <property type="term" value="F:DNA binding"/>
    <property type="evidence" value="ECO:0007669"/>
    <property type="project" value="InterPro"/>
</dbReference>
<dbReference type="AlphaFoldDB" id="A0A327KF98"/>
<evidence type="ECO:0000313" key="2">
    <source>
        <dbReference type="EMBL" id="RAI37459.1"/>
    </source>
</evidence>
<evidence type="ECO:0000259" key="1">
    <source>
        <dbReference type="Pfam" id="PF13744"/>
    </source>
</evidence>
<dbReference type="EMBL" id="NPEU01000183">
    <property type="protein sequence ID" value="RAI37459.1"/>
    <property type="molecule type" value="Genomic_DNA"/>
</dbReference>
<feature type="domain" description="HigA2-like helix-turn-helix" evidence="1">
    <location>
        <begin position="15"/>
        <end position="93"/>
    </location>
</feature>
<sequence length="106" mass="11474">MTDDDLVLVRGSGNVFRDFDEPEADLDQARAVVAAAIIGVLDRRKLGVRAAGKATGIAASEFSRIRNGRLDRFTLDRLITILGALDRQLQVRVAVDFRPPALSALG</sequence>
<comment type="caution">
    <text evidence="2">The sequence shown here is derived from an EMBL/GenBank/DDBJ whole genome shotgun (WGS) entry which is preliminary data.</text>
</comment>
<protein>
    <submittedName>
        <fullName evidence="2">XRE family transcriptional regulator</fullName>
    </submittedName>
</protein>
<dbReference type="Gene3D" id="1.10.260.40">
    <property type="entry name" value="lambda repressor-like DNA-binding domains"/>
    <property type="match status" value="1"/>
</dbReference>
<accession>A0A327KF98</accession>
<dbReference type="SUPFAM" id="SSF47413">
    <property type="entry name" value="lambda repressor-like DNA-binding domains"/>
    <property type="match status" value="1"/>
</dbReference>
<evidence type="ECO:0000313" key="3">
    <source>
        <dbReference type="Proteomes" id="UP000248863"/>
    </source>
</evidence>
<dbReference type="RefSeq" id="WP_111358156.1">
    <property type="nucleotide sequence ID" value="NZ_NHSK01000222.1"/>
</dbReference>
<name>A0A327KF98_9BRAD</name>
<dbReference type="OrthoDB" id="9795596at2"/>
<dbReference type="Proteomes" id="UP000248863">
    <property type="component" value="Unassembled WGS sequence"/>
</dbReference>
<reference evidence="2 3" key="1">
    <citation type="submission" date="2017-07" db="EMBL/GenBank/DDBJ databases">
        <title>Draft Genome Sequences of Select Purple Nonsulfur Bacteria.</title>
        <authorList>
            <person name="Lasarre B."/>
            <person name="Mckinlay J.B."/>
        </authorList>
    </citation>
    <scope>NUCLEOTIDE SEQUENCE [LARGE SCALE GENOMIC DNA]</scope>
    <source>
        <strain evidence="2 3">DSM 11907</strain>
    </source>
</reference>
<proteinExistence type="predicted"/>
<dbReference type="InterPro" id="IPR010982">
    <property type="entry name" value="Lambda_DNA-bd_dom_sf"/>
</dbReference>
<gene>
    <name evidence="2" type="ORF">CH338_16070</name>
</gene>